<proteinExistence type="predicted"/>
<dbReference type="EMBL" id="QZWG01000005">
    <property type="protein sequence ID" value="RZC14220.1"/>
    <property type="molecule type" value="Genomic_DNA"/>
</dbReference>
<dbReference type="PANTHER" id="PTHR22731">
    <property type="entry name" value="RIBONUCLEASES P/MRP PROTEIN SUBUNIT POP1"/>
    <property type="match status" value="1"/>
</dbReference>
<dbReference type="GO" id="GO:0005655">
    <property type="term" value="C:nucleolar ribonuclease P complex"/>
    <property type="evidence" value="ECO:0007669"/>
    <property type="project" value="InterPro"/>
</dbReference>
<gene>
    <name evidence="2" type="ORF">D0Y65_013304</name>
</gene>
<name>A0A445KTG4_GLYSO</name>
<dbReference type="PANTHER" id="PTHR22731:SF3">
    <property type="entry name" value="RIBONUCLEASES P_MRP PROTEIN SUBUNIT POP1"/>
    <property type="match status" value="1"/>
</dbReference>
<comment type="caution">
    <text evidence="2">The sequence shown here is derived from an EMBL/GenBank/DDBJ whole genome shotgun (WGS) entry which is preliminary data.</text>
</comment>
<feature type="domain" description="Pop1 N-terminal" evidence="1">
    <location>
        <begin position="86"/>
        <end position="188"/>
    </location>
</feature>
<accession>A0A445KTG4</accession>
<evidence type="ECO:0000313" key="3">
    <source>
        <dbReference type="Proteomes" id="UP000289340"/>
    </source>
</evidence>
<sequence>FPFLHLGDKEFIHLSCTTLPVPTIQHHQALLTWKFFTMVTAGTKKPQVSVPTPPPPPWKINLQKYAESRALELHSLQSIIENRVNNDYRSQKNKRRRTIVFDNQIARKGCRRKRQKLGIIDKALAKSGLEENHQKKLPRCVHRRYELKKNLENGFCTSRDVTKRLRTHVWHAKWFAMTKLWGYHLPLCLQ</sequence>
<keyword evidence="3" id="KW-1185">Reference proteome</keyword>
<protein>
    <recommendedName>
        <fullName evidence="1">Pop1 N-terminal domain-containing protein</fullName>
    </recommendedName>
</protein>
<dbReference type="AlphaFoldDB" id="A0A445KTG4"/>
<dbReference type="Pfam" id="PF06978">
    <property type="entry name" value="POP1_N"/>
    <property type="match status" value="1"/>
</dbReference>
<organism evidence="2 3">
    <name type="scientific">Glycine soja</name>
    <name type="common">Wild soybean</name>
    <dbReference type="NCBI Taxonomy" id="3848"/>
    <lineage>
        <taxon>Eukaryota</taxon>
        <taxon>Viridiplantae</taxon>
        <taxon>Streptophyta</taxon>
        <taxon>Embryophyta</taxon>
        <taxon>Tracheophyta</taxon>
        <taxon>Spermatophyta</taxon>
        <taxon>Magnoliopsida</taxon>
        <taxon>eudicotyledons</taxon>
        <taxon>Gunneridae</taxon>
        <taxon>Pentapetalae</taxon>
        <taxon>rosids</taxon>
        <taxon>fabids</taxon>
        <taxon>Fabales</taxon>
        <taxon>Fabaceae</taxon>
        <taxon>Papilionoideae</taxon>
        <taxon>50 kb inversion clade</taxon>
        <taxon>NPAAA clade</taxon>
        <taxon>indigoferoid/millettioid clade</taxon>
        <taxon>Phaseoleae</taxon>
        <taxon>Glycine</taxon>
        <taxon>Glycine subgen. Soja</taxon>
    </lineage>
</organism>
<evidence type="ECO:0000259" key="1">
    <source>
        <dbReference type="Pfam" id="PF06978"/>
    </source>
</evidence>
<evidence type="ECO:0000313" key="2">
    <source>
        <dbReference type="EMBL" id="RZC14220.1"/>
    </source>
</evidence>
<dbReference type="Proteomes" id="UP000289340">
    <property type="component" value="Chromosome 5"/>
</dbReference>
<dbReference type="InterPro" id="IPR039182">
    <property type="entry name" value="Pop1"/>
</dbReference>
<dbReference type="GO" id="GO:0001682">
    <property type="term" value="P:tRNA 5'-leader removal"/>
    <property type="evidence" value="ECO:0007669"/>
    <property type="project" value="InterPro"/>
</dbReference>
<dbReference type="InterPro" id="IPR009723">
    <property type="entry name" value="Pop1_N"/>
</dbReference>
<dbReference type="GO" id="GO:0000172">
    <property type="term" value="C:ribonuclease MRP complex"/>
    <property type="evidence" value="ECO:0007669"/>
    <property type="project" value="InterPro"/>
</dbReference>
<feature type="non-terminal residue" evidence="2">
    <location>
        <position position="1"/>
    </location>
</feature>
<reference evidence="2 3" key="1">
    <citation type="submission" date="2018-09" db="EMBL/GenBank/DDBJ databases">
        <title>A high-quality reference genome of wild soybean provides a powerful tool to mine soybean genomes.</title>
        <authorList>
            <person name="Xie M."/>
            <person name="Chung C.Y.L."/>
            <person name="Li M.-W."/>
            <person name="Wong F.-L."/>
            <person name="Chan T.-F."/>
            <person name="Lam H.-M."/>
        </authorList>
    </citation>
    <scope>NUCLEOTIDE SEQUENCE [LARGE SCALE GENOMIC DNA]</scope>
    <source>
        <strain evidence="3">cv. W05</strain>
        <tissue evidence="2">Hypocotyl of etiolated seedlings</tissue>
    </source>
</reference>